<name>M1DU87_SOLTU</name>
<dbReference type="InParanoid" id="M1DU87"/>
<feature type="region of interest" description="Disordered" evidence="1">
    <location>
        <begin position="1"/>
        <end position="49"/>
    </location>
</feature>
<reference evidence="2" key="2">
    <citation type="submission" date="2015-06" db="UniProtKB">
        <authorList>
            <consortium name="EnsemblPlants"/>
        </authorList>
    </citation>
    <scope>IDENTIFICATION</scope>
    <source>
        <strain evidence="2">DM1-3 516 R44</strain>
    </source>
</reference>
<evidence type="ECO:0000313" key="2">
    <source>
        <dbReference type="EnsemblPlants" id="PGSC0003DMT400094486"/>
    </source>
</evidence>
<dbReference type="Gramene" id="PGSC0003DMT400094486">
    <property type="protein sequence ID" value="PGSC0003DMT400094486"/>
    <property type="gene ID" value="PGSC0003DMG400044057"/>
</dbReference>
<feature type="region of interest" description="Disordered" evidence="1">
    <location>
        <begin position="85"/>
        <end position="107"/>
    </location>
</feature>
<feature type="compositionally biased region" description="Basic and acidic residues" evidence="1">
    <location>
        <begin position="89"/>
        <end position="102"/>
    </location>
</feature>
<proteinExistence type="predicted"/>
<evidence type="ECO:0000256" key="1">
    <source>
        <dbReference type="SAM" id="MobiDB-lite"/>
    </source>
</evidence>
<dbReference type="PaxDb" id="4113-PGSC0003DMT400094486"/>
<organism evidence="2 3">
    <name type="scientific">Solanum tuberosum</name>
    <name type="common">Potato</name>
    <dbReference type="NCBI Taxonomy" id="4113"/>
    <lineage>
        <taxon>Eukaryota</taxon>
        <taxon>Viridiplantae</taxon>
        <taxon>Streptophyta</taxon>
        <taxon>Embryophyta</taxon>
        <taxon>Tracheophyta</taxon>
        <taxon>Spermatophyta</taxon>
        <taxon>Magnoliopsida</taxon>
        <taxon>eudicotyledons</taxon>
        <taxon>Gunneridae</taxon>
        <taxon>Pentapetalae</taxon>
        <taxon>asterids</taxon>
        <taxon>lamiids</taxon>
        <taxon>Solanales</taxon>
        <taxon>Solanaceae</taxon>
        <taxon>Solanoideae</taxon>
        <taxon>Solaneae</taxon>
        <taxon>Solanum</taxon>
    </lineage>
</organism>
<keyword evidence="3" id="KW-1185">Reference proteome</keyword>
<dbReference type="HOGENOM" id="CLU_1681029_0_0_1"/>
<protein>
    <submittedName>
        <fullName evidence="2">Uncharacterized protein</fullName>
    </submittedName>
</protein>
<evidence type="ECO:0000313" key="3">
    <source>
        <dbReference type="Proteomes" id="UP000011115"/>
    </source>
</evidence>
<sequence length="157" mass="17932">MMAIGRGDGRIGESQTSPFDRQNVSPKGGKNEEDLRIRQGHYDAKKVKKVAKRKKREVAAYKRHWATHRVNLQLAKSFTKVTHGSSELDDYKGKKARQEHYREKKSRRAEKLKEFKADDCQDHSPICRVVLQVAKIYNVSSLGKIQLGNGNRPSVNC</sequence>
<accession>M1DU87</accession>
<feature type="compositionally biased region" description="Polar residues" evidence="1">
    <location>
        <begin position="13"/>
        <end position="25"/>
    </location>
</feature>
<dbReference type="Proteomes" id="UP000011115">
    <property type="component" value="Unassembled WGS sequence"/>
</dbReference>
<dbReference type="AlphaFoldDB" id="M1DU87"/>
<dbReference type="EnsemblPlants" id="PGSC0003DMT400094486">
    <property type="protein sequence ID" value="PGSC0003DMT400094486"/>
    <property type="gene ID" value="PGSC0003DMG400044057"/>
</dbReference>
<feature type="compositionally biased region" description="Basic and acidic residues" evidence="1">
    <location>
        <begin position="29"/>
        <end position="45"/>
    </location>
</feature>
<reference evidence="3" key="1">
    <citation type="journal article" date="2011" name="Nature">
        <title>Genome sequence and analysis of the tuber crop potato.</title>
        <authorList>
            <consortium name="The Potato Genome Sequencing Consortium"/>
        </authorList>
    </citation>
    <scope>NUCLEOTIDE SEQUENCE [LARGE SCALE GENOMIC DNA]</scope>
    <source>
        <strain evidence="3">cv. DM1-3 516 R44</strain>
    </source>
</reference>